<comment type="caution">
    <text evidence="1">The sequence shown here is derived from an EMBL/GenBank/DDBJ whole genome shotgun (WGS) entry which is preliminary data.</text>
</comment>
<gene>
    <name evidence="1" type="ORF">Pcinc_038190</name>
</gene>
<dbReference type="Proteomes" id="UP001286313">
    <property type="component" value="Unassembled WGS sequence"/>
</dbReference>
<accession>A0AAE1BSH2</accession>
<keyword evidence="2" id="KW-1185">Reference proteome</keyword>
<proteinExistence type="predicted"/>
<reference evidence="1" key="1">
    <citation type="submission" date="2023-10" db="EMBL/GenBank/DDBJ databases">
        <title>Genome assemblies of two species of porcelain crab, Petrolisthes cinctipes and Petrolisthes manimaculis (Anomura: Porcellanidae).</title>
        <authorList>
            <person name="Angst P."/>
        </authorList>
    </citation>
    <scope>NUCLEOTIDE SEQUENCE</scope>
    <source>
        <strain evidence="1">PB745_01</strain>
        <tissue evidence="1">Gill</tissue>
    </source>
</reference>
<organism evidence="1 2">
    <name type="scientific">Petrolisthes cinctipes</name>
    <name type="common">Flat porcelain crab</name>
    <dbReference type="NCBI Taxonomy" id="88211"/>
    <lineage>
        <taxon>Eukaryota</taxon>
        <taxon>Metazoa</taxon>
        <taxon>Ecdysozoa</taxon>
        <taxon>Arthropoda</taxon>
        <taxon>Crustacea</taxon>
        <taxon>Multicrustacea</taxon>
        <taxon>Malacostraca</taxon>
        <taxon>Eumalacostraca</taxon>
        <taxon>Eucarida</taxon>
        <taxon>Decapoda</taxon>
        <taxon>Pleocyemata</taxon>
        <taxon>Anomura</taxon>
        <taxon>Galatheoidea</taxon>
        <taxon>Porcellanidae</taxon>
        <taxon>Petrolisthes</taxon>
    </lineage>
</organism>
<evidence type="ECO:0000313" key="2">
    <source>
        <dbReference type="Proteomes" id="UP001286313"/>
    </source>
</evidence>
<name>A0AAE1BSH2_PETCI</name>
<sequence>MGMDLGDDEFLEGGLEGELGYQGRGSEGRAKMGSVKCLGIIELQEYRNHQKLLWGSEALGALGIVFDITTSKEVL</sequence>
<dbReference type="EMBL" id="JAWQEG010006231">
    <property type="protein sequence ID" value="KAK3855407.1"/>
    <property type="molecule type" value="Genomic_DNA"/>
</dbReference>
<protein>
    <submittedName>
        <fullName evidence="1">Uncharacterized protein</fullName>
    </submittedName>
</protein>
<dbReference type="AlphaFoldDB" id="A0AAE1BSH2"/>
<evidence type="ECO:0000313" key="1">
    <source>
        <dbReference type="EMBL" id="KAK3855407.1"/>
    </source>
</evidence>